<feature type="domain" description="HD-GYP" evidence="2">
    <location>
        <begin position="125"/>
        <end position="320"/>
    </location>
</feature>
<dbReference type="RefSeq" id="WP_349583525.1">
    <property type="nucleotide sequence ID" value="NZ_JBEFLD010000001.1"/>
</dbReference>
<sequence>MSKPTTPLPPNMITIGAELPTDVFAKNGMLFIKRGHYVLTEAQKQRLLDHGLITGHDRAAQIEKELRERREKHEQERREHANRQNNPIIEMDRLAHKMGGLLNRFFQFRNFGEEIEHVAEQLIRLAQQHPDGLIAACLLVPYKDYGSMHSLHTAAILAVLGRRLNLPAAEQQILLCAALTMNISTTAMHSELSRQEQPLDDAQRSEMYAHPLLSSAILRDLKIEDERWHLLIQQHHEEWNGSGYPYGLKKEQIDPGAHLIRLTDVLTSLLTTHAHRPGHLPSIALGKLYRGDFSEFDARFVAMLIKEIGIYPPGSFVRLGNGEIAVVVQRPAEGRGNTPRVAAVRAGSGDMYGEPLPRNTALAEYTITGPVSLKDAGIRPGFLVKQWG</sequence>
<evidence type="ECO:0000313" key="4">
    <source>
        <dbReference type="Proteomes" id="UP001433638"/>
    </source>
</evidence>
<keyword evidence="1" id="KW-0175">Coiled coil</keyword>
<feature type="coiled-coil region" evidence="1">
    <location>
        <begin position="56"/>
        <end position="83"/>
    </location>
</feature>
<gene>
    <name evidence="3" type="ORF">ABNW52_02450</name>
</gene>
<accession>A0ABV1M014</accession>
<reference evidence="3" key="1">
    <citation type="submission" date="2024-06" db="EMBL/GenBank/DDBJ databases">
        <title>Genome sequence of Vogesella sp. MAHUQ-64.</title>
        <authorList>
            <person name="Huq M.A."/>
        </authorList>
    </citation>
    <scope>NUCLEOTIDE SEQUENCE</scope>
    <source>
        <strain evidence="3">MAHUQ-64</strain>
    </source>
</reference>
<dbReference type="PANTHER" id="PTHR43155">
    <property type="entry name" value="CYCLIC DI-GMP PHOSPHODIESTERASE PA4108-RELATED"/>
    <property type="match status" value="1"/>
</dbReference>
<dbReference type="CDD" id="cd00077">
    <property type="entry name" value="HDc"/>
    <property type="match status" value="1"/>
</dbReference>
<proteinExistence type="predicted"/>
<evidence type="ECO:0000256" key="1">
    <source>
        <dbReference type="SAM" id="Coils"/>
    </source>
</evidence>
<dbReference type="Pfam" id="PF13487">
    <property type="entry name" value="HD_5"/>
    <property type="match status" value="1"/>
</dbReference>
<organism evidence="3 4">
    <name type="scientific">Vogesella oryzagri</name>
    <dbReference type="NCBI Taxonomy" id="3160864"/>
    <lineage>
        <taxon>Bacteria</taxon>
        <taxon>Pseudomonadati</taxon>
        <taxon>Pseudomonadota</taxon>
        <taxon>Betaproteobacteria</taxon>
        <taxon>Neisseriales</taxon>
        <taxon>Chromobacteriaceae</taxon>
        <taxon>Vogesella</taxon>
    </lineage>
</organism>
<protein>
    <submittedName>
        <fullName evidence="3">HD domain-containing phosphohydrolase</fullName>
    </submittedName>
</protein>
<dbReference type="Proteomes" id="UP001433638">
    <property type="component" value="Unassembled WGS sequence"/>
</dbReference>
<dbReference type="Gene3D" id="1.10.3210.10">
    <property type="entry name" value="Hypothetical protein af1432"/>
    <property type="match status" value="1"/>
</dbReference>
<evidence type="ECO:0000259" key="2">
    <source>
        <dbReference type="PROSITE" id="PS51832"/>
    </source>
</evidence>
<name>A0ABV1M014_9NEIS</name>
<comment type="caution">
    <text evidence="3">The sequence shown here is derived from an EMBL/GenBank/DDBJ whole genome shotgun (WGS) entry which is preliminary data.</text>
</comment>
<dbReference type="PANTHER" id="PTHR43155:SF2">
    <property type="entry name" value="CYCLIC DI-GMP PHOSPHODIESTERASE PA4108"/>
    <property type="match status" value="1"/>
</dbReference>
<keyword evidence="4" id="KW-1185">Reference proteome</keyword>
<dbReference type="InterPro" id="IPR003607">
    <property type="entry name" value="HD/PDEase_dom"/>
</dbReference>
<dbReference type="PROSITE" id="PS51832">
    <property type="entry name" value="HD_GYP"/>
    <property type="match status" value="1"/>
</dbReference>
<dbReference type="SUPFAM" id="SSF109604">
    <property type="entry name" value="HD-domain/PDEase-like"/>
    <property type="match status" value="1"/>
</dbReference>
<dbReference type="EMBL" id="JBEFLD010000001">
    <property type="protein sequence ID" value="MEQ6289468.1"/>
    <property type="molecule type" value="Genomic_DNA"/>
</dbReference>
<dbReference type="InterPro" id="IPR037522">
    <property type="entry name" value="HD_GYP_dom"/>
</dbReference>
<evidence type="ECO:0000313" key="3">
    <source>
        <dbReference type="EMBL" id="MEQ6289468.1"/>
    </source>
</evidence>